<dbReference type="InterPro" id="IPR036179">
    <property type="entry name" value="Ig-like_dom_sf"/>
</dbReference>
<dbReference type="Pfam" id="PF13895">
    <property type="entry name" value="Ig_2"/>
    <property type="match status" value="2"/>
</dbReference>
<dbReference type="Gene3D" id="2.60.40.10">
    <property type="entry name" value="Immunoglobulins"/>
    <property type="match status" value="2"/>
</dbReference>
<dbReference type="InterPro" id="IPR003598">
    <property type="entry name" value="Ig_sub2"/>
</dbReference>
<accession>A0AAR2J5B6</accession>
<dbReference type="InterPro" id="IPR050488">
    <property type="entry name" value="Ig_Fc_receptor"/>
</dbReference>
<dbReference type="GO" id="GO:0006955">
    <property type="term" value="P:immune response"/>
    <property type="evidence" value="ECO:0007669"/>
    <property type="project" value="TreeGrafter"/>
</dbReference>
<dbReference type="SMART" id="SM00408">
    <property type="entry name" value="IGc2"/>
    <property type="match status" value="2"/>
</dbReference>
<proteinExistence type="predicted"/>
<dbReference type="Ensembl" id="ENSPNAT00000044493.1">
    <property type="protein sequence ID" value="ENSPNAP00000045537.1"/>
    <property type="gene ID" value="ENSPNAG00000033951.1"/>
</dbReference>
<dbReference type="InterPro" id="IPR003599">
    <property type="entry name" value="Ig_sub"/>
</dbReference>
<dbReference type="AlphaFoldDB" id="A0AAR2J5B6"/>
<dbReference type="SMART" id="SM00409">
    <property type="entry name" value="IG"/>
    <property type="match status" value="2"/>
</dbReference>
<evidence type="ECO:0000256" key="1">
    <source>
        <dbReference type="ARBA" id="ARBA00022729"/>
    </source>
</evidence>
<sequence>LHFKQIYNTVINILSLIKQPEIFKPKATVNVQPAGHVFIRERVTLTCEIESGDDWNYEWYKNNNLLRDAQRKKYEISNVDQTHAGDYTCKGTQSTGRIYTHTSAAVTLTVSGECGVFLTVFLSFRVKHAEILKKRGDSRMRVVFLYRPTATVNVQPAGHVFIRERVTLTCEIESGDDWNYEWYKNNNLVRDAQRKKYEISNVDQTHAGDYTCKGTQSTGRIYTHPSAAVTLTVSGEFGIFLTVFLSLRV</sequence>
<dbReference type="InterPro" id="IPR013783">
    <property type="entry name" value="Ig-like_fold"/>
</dbReference>
<feature type="domain" description="Ig-like" evidence="3">
    <location>
        <begin position="25"/>
        <end position="111"/>
    </location>
</feature>
<keyword evidence="1" id="KW-0732">Signal</keyword>
<dbReference type="GO" id="GO:0009897">
    <property type="term" value="C:external side of plasma membrane"/>
    <property type="evidence" value="ECO:0007669"/>
    <property type="project" value="TreeGrafter"/>
</dbReference>
<protein>
    <recommendedName>
        <fullName evidence="3">Ig-like domain-containing protein</fullName>
    </recommendedName>
</protein>
<dbReference type="PROSITE" id="PS50835">
    <property type="entry name" value="IG_LIKE"/>
    <property type="match status" value="2"/>
</dbReference>
<feature type="domain" description="Ig-like" evidence="3">
    <location>
        <begin position="148"/>
        <end position="234"/>
    </location>
</feature>
<reference evidence="4" key="2">
    <citation type="submission" date="2025-08" db="UniProtKB">
        <authorList>
            <consortium name="Ensembl"/>
        </authorList>
    </citation>
    <scope>IDENTIFICATION</scope>
</reference>
<dbReference type="PANTHER" id="PTHR11481">
    <property type="entry name" value="IMMUNOGLOBULIN FC RECEPTOR"/>
    <property type="match status" value="1"/>
</dbReference>
<dbReference type="GO" id="GO:0004888">
    <property type="term" value="F:transmembrane signaling receptor activity"/>
    <property type="evidence" value="ECO:0007669"/>
    <property type="project" value="TreeGrafter"/>
</dbReference>
<dbReference type="GO" id="GO:0007166">
    <property type="term" value="P:cell surface receptor signaling pathway"/>
    <property type="evidence" value="ECO:0007669"/>
    <property type="project" value="TreeGrafter"/>
</dbReference>
<evidence type="ECO:0000259" key="3">
    <source>
        <dbReference type="PROSITE" id="PS50835"/>
    </source>
</evidence>
<name>A0AAR2J5B6_PYGNA</name>
<reference evidence="4" key="3">
    <citation type="submission" date="2025-09" db="UniProtKB">
        <authorList>
            <consortium name="Ensembl"/>
        </authorList>
    </citation>
    <scope>IDENTIFICATION</scope>
</reference>
<evidence type="ECO:0000313" key="4">
    <source>
        <dbReference type="Ensembl" id="ENSPNAP00000045537.1"/>
    </source>
</evidence>
<dbReference type="SUPFAM" id="SSF48726">
    <property type="entry name" value="Immunoglobulin"/>
    <property type="match status" value="2"/>
</dbReference>
<reference evidence="4 5" key="1">
    <citation type="submission" date="2020-10" db="EMBL/GenBank/DDBJ databases">
        <title>Pygocentrus nattereri (red-bellied piranha) genome, fPygNat1, primary haplotype.</title>
        <authorList>
            <person name="Myers G."/>
            <person name="Meyer A."/>
            <person name="Karagic N."/>
            <person name="Pippel M."/>
            <person name="Winkler S."/>
            <person name="Tracey A."/>
            <person name="Wood J."/>
            <person name="Formenti G."/>
            <person name="Howe K."/>
            <person name="Fedrigo O."/>
            <person name="Jarvis E.D."/>
        </authorList>
    </citation>
    <scope>NUCLEOTIDE SEQUENCE [LARGE SCALE GENOMIC DNA]</scope>
</reference>
<dbReference type="GeneTree" id="ENSGT01120000276139"/>
<keyword evidence="2" id="KW-1015">Disulfide bond</keyword>
<dbReference type="InterPro" id="IPR007110">
    <property type="entry name" value="Ig-like_dom"/>
</dbReference>
<keyword evidence="5" id="KW-1185">Reference proteome</keyword>
<dbReference type="Proteomes" id="UP001501920">
    <property type="component" value="Chromosome 29"/>
</dbReference>
<evidence type="ECO:0000313" key="5">
    <source>
        <dbReference type="Proteomes" id="UP001501920"/>
    </source>
</evidence>
<evidence type="ECO:0000256" key="2">
    <source>
        <dbReference type="ARBA" id="ARBA00023157"/>
    </source>
</evidence>
<dbReference type="PANTHER" id="PTHR11481:SF64">
    <property type="entry name" value="FC RECEPTOR-LIKE PROTEIN 4"/>
    <property type="match status" value="1"/>
</dbReference>
<organism evidence="4 5">
    <name type="scientific">Pygocentrus nattereri</name>
    <name type="common">Red-bellied piranha</name>
    <dbReference type="NCBI Taxonomy" id="42514"/>
    <lineage>
        <taxon>Eukaryota</taxon>
        <taxon>Metazoa</taxon>
        <taxon>Chordata</taxon>
        <taxon>Craniata</taxon>
        <taxon>Vertebrata</taxon>
        <taxon>Euteleostomi</taxon>
        <taxon>Actinopterygii</taxon>
        <taxon>Neopterygii</taxon>
        <taxon>Teleostei</taxon>
        <taxon>Ostariophysi</taxon>
        <taxon>Characiformes</taxon>
        <taxon>Characoidei</taxon>
        <taxon>Pygocentrus</taxon>
    </lineage>
</organism>